<dbReference type="PANTHER" id="PTHR34473">
    <property type="entry name" value="UPF0699 TRANSMEMBRANE PROTEIN YDBS"/>
    <property type="match status" value="1"/>
</dbReference>
<organism evidence="3 4">
    <name type="scientific">Bacillus halotolerans</name>
    <dbReference type="NCBI Taxonomy" id="260554"/>
    <lineage>
        <taxon>Bacteria</taxon>
        <taxon>Bacillati</taxon>
        <taxon>Bacillota</taxon>
        <taxon>Bacilli</taxon>
        <taxon>Bacillales</taxon>
        <taxon>Bacillaceae</taxon>
        <taxon>Bacillus</taxon>
    </lineage>
</organism>
<feature type="domain" description="YdbS-like PH" evidence="2">
    <location>
        <begin position="67"/>
        <end position="145"/>
    </location>
</feature>
<feature type="transmembrane region" description="Helical" evidence="1">
    <location>
        <begin position="365"/>
        <end position="387"/>
    </location>
</feature>
<dbReference type="AlphaFoldDB" id="A0A9Q4ERN8"/>
<name>A0A9Q4ERN8_9BACI</name>
<proteinExistence type="predicted"/>
<feature type="domain" description="YdbS-like PH" evidence="2">
    <location>
        <begin position="406"/>
        <end position="486"/>
    </location>
</feature>
<reference evidence="3" key="1">
    <citation type="submission" date="2022-02" db="EMBL/GenBank/DDBJ databases">
        <title>Crop Bioprotection Bacillus Genome Sequencing.</title>
        <authorList>
            <person name="Dunlap C."/>
        </authorList>
    </citation>
    <scope>NUCLEOTIDE SEQUENCE</scope>
    <source>
        <strain evidence="3">EC49O2N-C10</strain>
    </source>
</reference>
<dbReference type="RefSeq" id="WP_268498512.1">
    <property type="nucleotide sequence ID" value="NZ_JALAVZ010000012.1"/>
</dbReference>
<keyword evidence="1" id="KW-0812">Transmembrane</keyword>
<dbReference type="PANTHER" id="PTHR34473:SF2">
    <property type="entry name" value="UPF0699 TRANSMEMBRANE PROTEIN YDBT"/>
    <property type="match status" value="1"/>
</dbReference>
<evidence type="ECO:0000313" key="3">
    <source>
        <dbReference type="EMBL" id="MCY9186364.1"/>
    </source>
</evidence>
<keyword evidence="1" id="KW-0472">Membrane</keyword>
<accession>A0A9Q4ERN8</accession>
<dbReference type="Proteomes" id="UP001073053">
    <property type="component" value="Unassembled WGS sequence"/>
</dbReference>
<dbReference type="InterPro" id="IPR014529">
    <property type="entry name" value="UCP026631"/>
</dbReference>
<feature type="transmembrane region" description="Helical" evidence="1">
    <location>
        <begin position="44"/>
        <end position="65"/>
    </location>
</feature>
<feature type="transmembrane region" description="Helical" evidence="1">
    <location>
        <begin position="12"/>
        <end position="38"/>
    </location>
</feature>
<gene>
    <name evidence="3" type="ORF">MOF03_17220</name>
</gene>
<dbReference type="PIRSF" id="PIRSF026631">
    <property type="entry name" value="UCP026631"/>
    <property type="match status" value="1"/>
</dbReference>
<dbReference type="Pfam" id="PF03703">
    <property type="entry name" value="bPH_2"/>
    <property type="match status" value="3"/>
</dbReference>
<dbReference type="EMBL" id="JALAWA010000012">
    <property type="protein sequence ID" value="MCY9186364.1"/>
    <property type="molecule type" value="Genomic_DNA"/>
</dbReference>
<feature type="transmembrane region" description="Helical" evidence="1">
    <location>
        <begin position="186"/>
        <end position="207"/>
    </location>
</feature>
<dbReference type="InterPro" id="IPR005182">
    <property type="entry name" value="YdbS-like_PH"/>
</dbReference>
<evidence type="ECO:0000256" key="1">
    <source>
        <dbReference type="SAM" id="Phobius"/>
    </source>
</evidence>
<sequence>MMSEPKRLHPAAVILNLSHTIIQTIKNIILPFFFVYIVNSNHAVRFYGAIALGVLFIWLVAASIIKWRKFSYRIEDDEFRIEEGLFVTKKRYISIDRIQTMNTSAGVVQQIFKLVKLQIETAGGGKEAEAVLSAISVEEAERIKEAVFKKKAERNPIDTDEGLSEDKEALPDAEPQVNYSMNAKELLMAASTSGGIGVIISAVFALISQLDEVLPMDWLFKKFSFLQHANIGIYAVLIFIGLFITWILSIAGMMFKYANFQIMKKEQELVISRGIIEKHQVTIPLRKIQAIKIKENIIRQLFGFATVSIVSAGGGGDPEKAEGASTILFPMIHKKKLPGMLRTFTPEYTLEENRRHLPRRALKRYLFRSTIFSIFFIIPLCIFFQPWGYLSIVLLPIELFFGYLAYKDAAWVISGDRLQLTSRFIGRTTAIVLRKRMQVCKASQSYFQKKGKLYTISTSVKSSSHMEELTVRDVGEEDADFILNWYSYEKADG</sequence>
<feature type="transmembrane region" description="Helical" evidence="1">
    <location>
        <begin position="393"/>
        <end position="413"/>
    </location>
</feature>
<evidence type="ECO:0000313" key="4">
    <source>
        <dbReference type="Proteomes" id="UP001073053"/>
    </source>
</evidence>
<evidence type="ECO:0000259" key="2">
    <source>
        <dbReference type="Pfam" id="PF03703"/>
    </source>
</evidence>
<keyword evidence="1" id="KW-1133">Transmembrane helix</keyword>
<comment type="caution">
    <text evidence="3">The sequence shown here is derived from an EMBL/GenBank/DDBJ whole genome shotgun (WGS) entry which is preliminary data.</text>
</comment>
<feature type="transmembrane region" description="Helical" evidence="1">
    <location>
        <begin position="231"/>
        <end position="255"/>
    </location>
</feature>
<feature type="domain" description="YdbS-like PH" evidence="2">
    <location>
        <begin position="257"/>
        <end position="334"/>
    </location>
</feature>
<protein>
    <submittedName>
        <fullName evidence="3">PH domain-containing protein</fullName>
    </submittedName>
</protein>